<dbReference type="PANTHER" id="PTHR13194:SF19">
    <property type="entry name" value="NAD(P)-BINDING ROSSMANN-FOLD SUPERFAMILY PROTEIN"/>
    <property type="match status" value="1"/>
</dbReference>
<proteinExistence type="inferred from homology"/>
<feature type="domain" description="NADH:ubiquinone oxidoreductase intermediate-associated protein 30" evidence="2">
    <location>
        <begin position="20"/>
        <end position="170"/>
    </location>
</feature>
<dbReference type="Pfam" id="PF08547">
    <property type="entry name" value="CIA30"/>
    <property type="match status" value="1"/>
</dbReference>
<comment type="similarity">
    <text evidence="1">Belongs to the CIA30 family.</text>
</comment>
<gene>
    <name evidence="3" type="ORF">ACFQ1Q_09460</name>
</gene>
<organism evidence="3 4">
    <name type="scientific">Winogradskyella litorisediminis</name>
    <dbReference type="NCBI Taxonomy" id="1156618"/>
    <lineage>
        <taxon>Bacteria</taxon>
        <taxon>Pseudomonadati</taxon>
        <taxon>Bacteroidota</taxon>
        <taxon>Flavobacteriia</taxon>
        <taxon>Flavobacteriales</taxon>
        <taxon>Flavobacteriaceae</taxon>
        <taxon>Winogradskyella</taxon>
    </lineage>
</organism>
<dbReference type="EMBL" id="JBHTJL010000011">
    <property type="protein sequence ID" value="MFD1063471.1"/>
    <property type="molecule type" value="Genomic_DNA"/>
</dbReference>
<accession>A0ABW3NA97</accession>
<evidence type="ECO:0000313" key="4">
    <source>
        <dbReference type="Proteomes" id="UP001597013"/>
    </source>
</evidence>
<dbReference type="InterPro" id="IPR008979">
    <property type="entry name" value="Galactose-bd-like_sf"/>
</dbReference>
<evidence type="ECO:0000259" key="2">
    <source>
        <dbReference type="Pfam" id="PF08547"/>
    </source>
</evidence>
<reference evidence="4" key="1">
    <citation type="journal article" date="2019" name="Int. J. Syst. Evol. Microbiol.">
        <title>The Global Catalogue of Microorganisms (GCM) 10K type strain sequencing project: providing services to taxonomists for standard genome sequencing and annotation.</title>
        <authorList>
            <consortium name="The Broad Institute Genomics Platform"/>
            <consortium name="The Broad Institute Genome Sequencing Center for Infectious Disease"/>
            <person name="Wu L."/>
            <person name="Ma J."/>
        </authorList>
    </citation>
    <scope>NUCLEOTIDE SEQUENCE [LARGE SCALE GENOMIC DNA]</scope>
    <source>
        <strain evidence="4">CCUG 62215</strain>
    </source>
</reference>
<protein>
    <submittedName>
        <fullName evidence="3">CIA30 family protein</fullName>
    </submittedName>
</protein>
<dbReference type="Gene3D" id="2.60.120.430">
    <property type="entry name" value="Galactose-binding lectin"/>
    <property type="match status" value="1"/>
</dbReference>
<dbReference type="SUPFAM" id="SSF49785">
    <property type="entry name" value="Galactose-binding domain-like"/>
    <property type="match status" value="1"/>
</dbReference>
<dbReference type="PANTHER" id="PTHR13194">
    <property type="entry name" value="COMPLEX I INTERMEDIATE-ASSOCIATED PROTEIN 30"/>
    <property type="match status" value="1"/>
</dbReference>
<evidence type="ECO:0000313" key="3">
    <source>
        <dbReference type="EMBL" id="MFD1063471.1"/>
    </source>
</evidence>
<dbReference type="Proteomes" id="UP001597013">
    <property type="component" value="Unassembled WGS sequence"/>
</dbReference>
<dbReference type="InterPro" id="IPR039131">
    <property type="entry name" value="NDUFAF1"/>
</dbReference>
<dbReference type="InterPro" id="IPR013857">
    <property type="entry name" value="NADH-UbQ_OxRdtase-assoc_prot30"/>
</dbReference>
<evidence type="ECO:0000256" key="1">
    <source>
        <dbReference type="ARBA" id="ARBA00007884"/>
    </source>
</evidence>
<comment type="caution">
    <text evidence="3">The sequence shown here is derived from an EMBL/GenBank/DDBJ whole genome shotgun (WGS) entry which is preliminary data.</text>
</comment>
<keyword evidence="4" id="KW-1185">Reference proteome</keyword>
<sequence length="176" mass="20321">MMKYALFFLILLTIPTMILFDFNSESNISNWRVVDDVVMGGRSDGNFKLNEDGHAEFSGDVSLENNGGFSSVRYNFETVDASKYSTFKIYLKGDGKSYQFRVKSNDNQRYSYIYEFQTSGKWEIISIPFNQMKPAFRGRQLNQPNYNGNTMEEIAFLIGNKKPQSFSLLIDKIELE</sequence>
<name>A0ABW3NA97_9FLAO</name>